<dbReference type="GO" id="GO:0006289">
    <property type="term" value="P:nucleotide-excision repair"/>
    <property type="evidence" value="ECO:0007669"/>
    <property type="project" value="TreeGrafter"/>
</dbReference>
<comment type="similarity">
    <text evidence="2 12">Belongs to the replication factor A protein 1 family.</text>
</comment>
<dbReference type="InterPro" id="IPR007199">
    <property type="entry name" value="Rep_factor-A_N"/>
</dbReference>
<evidence type="ECO:0000256" key="11">
    <source>
        <dbReference type="ARBA" id="ARBA00023242"/>
    </source>
</evidence>
<dbReference type="Pfam" id="PF01336">
    <property type="entry name" value="tRNA_anti-codon"/>
    <property type="match status" value="1"/>
</dbReference>
<dbReference type="AlphaFoldDB" id="A0AAV5C872"/>
<dbReference type="GO" id="GO:0043047">
    <property type="term" value="F:single-stranded telomeric DNA binding"/>
    <property type="evidence" value="ECO:0007669"/>
    <property type="project" value="TreeGrafter"/>
</dbReference>
<dbReference type="Pfam" id="PF04057">
    <property type="entry name" value="Rep-A_N"/>
    <property type="match status" value="1"/>
</dbReference>
<dbReference type="InterPro" id="IPR004365">
    <property type="entry name" value="NA-bd_OB_tRNA"/>
</dbReference>
<organism evidence="18 19">
    <name type="scientific">Eleusine coracana subsp. coracana</name>
    <dbReference type="NCBI Taxonomy" id="191504"/>
    <lineage>
        <taxon>Eukaryota</taxon>
        <taxon>Viridiplantae</taxon>
        <taxon>Streptophyta</taxon>
        <taxon>Embryophyta</taxon>
        <taxon>Tracheophyta</taxon>
        <taxon>Spermatophyta</taxon>
        <taxon>Magnoliopsida</taxon>
        <taxon>Liliopsida</taxon>
        <taxon>Poales</taxon>
        <taxon>Poaceae</taxon>
        <taxon>PACMAD clade</taxon>
        <taxon>Chloridoideae</taxon>
        <taxon>Cynodonteae</taxon>
        <taxon>Eleusininae</taxon>
        <taxon>Eleusine</taxon>
    </lineage>
</organism>
<evidence type="ECO:0000256" key="2">
    <source>
        <dbReference type="ARBA" id="ARBA00005690"/>
    </source>
</evidence>
<keyword evidence="6 12" id="KW-0863">Zinc-finger</keyword>
<reference evidence="18" key="1">
    <citation type="journal article" date="2018" name="DNA Res.">
        <title>Multiple hybrid de novo genome assembly of finger millet, an orphan allotetraploid crop.</title>
        <authorList>
            <person name="Hatakeyama M."/>
            <person name="Aluri S."/>
            <person name="Balachadran M.T."/>
            <person name="Sivarajan S.R."/>
            <person name="Patrignani A."/>
            <person name="Gruter S."/>
            <person name="Poveda L."/>
            <person name="Shimizu-Inatsugi R."/>
            <person name="Baeten J."/>
            <person name="Francoijs K.J."/>
            <person name="Nataraja K.N."/>
            <person name="Reddy Y.A.N."/>
            <person name="Phadnis S."/>
            <person name="Ravikumar R.L."/>
            <person name="Schlapbach R."/>
            <person name="Sreeman S.M."/>
            <person name="Shimizu K.K."/>
        </authorList>
    </citation>
    <scope>NUCLEOTIDE SEQUENCE</scope>
</reference>
<dbReference type="FunFam" id="2.40.50.140:FF:000090">
    <property type="entry name" value="Replication protein A subunit"/>
    <property type="match status" value="1"/>
</dbReference>
<sequence length="1036" mass="110035">MAAAQLTPGAVAAMCDHAEGLGSLGSLKPVLQVVDVRRVTNHQSAAERFRMLLSDGVHTLQSMLATAENCRIKDGTIARGSIIHLQEFTCSTIQSRRWGTNLAPPLPPFSITVCSFGCLAWITIVIKLDVLQSECAVIGDPQPYVSRNLPKEQCPNLPAAAAQTYGGTPAGAAQTYGGTSAGAAQIHGGTYSAGPGALGSSLAPSPVVGAAATAAQTYGGTPAAAAQTYGGTPATAAQTYGGTYSGGPGALGSSVVSRPVVGPSTAAPQNYGGTQAAAAQTYGGTPATAAQTYGGTYSGGLGALGSSVAPRPVVGAPSAAAPTYGGTAATAAQTHGGNYSGGPGALGSSAGPRPAQVANNLPYGRDGSYTGFQRTVADSVKRTVEPVSNVSYGGSLNANMMPSKAQQPPLNSHQNQRFAVPATVGGPPGNTYGRPTKPLYQQAPPVYMNRGPATKNDATSHVVPVAHLNPYQSRWTIKARVTAKTDIRTYNNAKGPGKVFSFDLLDKDFGEIRVSCFNAQVDQFYDQIEVDKVYLISRGTVKPADKKYKTLKNDLQINLDFSTSIQLCHDDNSIPRQQYNFRQISELEIIEVNALVDLVGVVTSVSPSGPLMRKDGTETQKQTLQLKDMSGRSVEITLWGKFCDAEGQQLQLECDSGLNPILAMKNVRVTEFNGRGVSTISTTQLKVNPEFPEAENLRRWYETEGRIAACVSLSREKSGMGRNDVRKTVAQIKDDGLGINGKPDWITIKGSISHLKSDNFFYPACTIEVNGRQCNKKVTNNGDGTWHCERCDQVLPNCEYRYLLMCQIQDHTGVTYATAFQEGGMEIMGCSAQELSTIKEEDDVKFAEIIQGIRFQMYLFKLKVMLETFNDESRIKCNIVKAEKLDPLKESGYLLGAIDSILQEDASTHPEVQGATANSAGFNNPGQSVPTSNNAYALNQSVGTMHRTAPLACLGSILQQVRLVLTPLHLVMQDKILTCTQGLLCPSPRDMVMVLQQKDTIGNPLSGQHVTEVVCLTGVTQSCSQQIGAMKGMECS</sequence>
<feature type="domain" description="Replication factor A C-terminal" evidence="16">
    <location>
        <begin position="745"/>
        <end position="893"/>
    </location>
</feature>
<dbReference type="GO" id="GO:0003684">
    <property type="term" value="F:damaged DNA binding"/>
    <property type="evidence" value="ECO:0007669"/>
    <property type="project" value="TreeGrafter"/>
</dbReference>
<feature type="region of interest" description="Disordered" evidence="13">
    <location>
        <begin position="339"/>
        <end position="367"/>
    </location>
</feature>
<evidence type="ECO:0000256" key="1">
    <source>
        <dbReference type="ARBA" id="ARBA00004123"/>
    </source>
</evidence>
<dbReference type="CDD" id="cd04475">
    <property type="entry name" value="RPA1_DBD_B"/>
    <property type="match status" value="1"/>
</dbReference>
<feature type="domain" description="Replication protein A OB" evidence="17">
    <location>
        <begin position="584"/>
        <end position="688"/>
    </location>
</feature>
<dbReference type="Gene3D" id="2.40.50.140">
    <property type="entry name" value="Nucleic acid-binding proteins"/>
    <property type="match status" value="4"/>
</dbReference>
<dbReference type="CDD" id="cd04474">
    <property type="entry name" value="RPA1_DBD_A"/>
    <property type="match status" value="1"/>
</dbReference>
<dbReference type="Proteomes" id="UP001054889">
    <property type="component" value="Unassembled WGS sequence"/>
</dbReference>
<keyword evidence="19" id="KW-1185">Reference proteome</keyword>
<evidence type="ECO:0000256" key="9">
    <source>
        <dbReference type="ARBA" id="ARBA00023172"/>
    </source>
</evidence>
<feature type="compositionally biased region" description="Low complexity" evidence="13">
    <location>
        <begin position="346"/>
        <end position="355"/>
    </location>
</feature>
<protein>
    <recommendedName>
        <fullName evidence="12">Replication protein A subunit</fullName>
    </recommendedName>
</protein>
<evidence type="ECO:0000256" key="13">
    <source>
        <dbReference type="SAM" id="MobiDB-lite"/>
    </source>
</evidence>
<evidence type="ECO:0000256" key="10">
    <source>
        <dbReference type="ARBA" id="ARBA00023204"/>
    </source>
</evidence>
<dbReference type="GO" id="GO:0006260">
    <property type="term" value="P:DNA replication"/>
    <property type="evidence" value="ECO:0007669"/>
    <property type="project" value="UniProtKB-KW"/>
</dbReference>
<dbReference type="CDD" id="cd04476">
    <property type="entry name" value="RPA1_DBD_C"/>
    <property type="match status" value="1"/>
</dbReference>
<dbReference type="GO" id="GO:0007004">
    <property type="term" value="P:telomere maintenance via telomerase"/>
    <property type="evidence" value="ECO:0007669"/>
    <property type="project" value="TreeGrafter"/>
</dbReference>
<dbReference type="InterPro" id="IPR047192">
    <property type="entry name" value="Euk_RPA1_DBD_C"/>
</dbReference>
<dbReference type="GO" id="GO:0005662">
    <property type="term" value="C:DNA replication factor A complex"/>
    <property type="evidence" value="ECO:0007669"/>
    <property type="project" value="TreeGrafter"/>
</dbReference>
<evidence type="ECO:0000256" key="5">
    <source>
        <dbReference type="ARBA" id="ARBA00022763"/>
    </source>
</evidence>
<accession>A0AAV5C872</accession>
<comment type="subunit">
    <text evidence="12">Heterotrimer of RPA1, RPA2 and RPA3 (canonical replication protein A complex).</text>
</comment>
<keyword evidence="8 12" id="KW-0238">DNA-binding</keyword>
<keyword evidence="11 12" id="KW-0539">Nucleus</keyword>
<reference evidence="18" key="2">
    <citation type="submission" date="2021-12" db="EMBL/GenBank/DDBJ databases">
        <title>Resequencing data analysis of finger millet.</title>
        <authorList>
            <person name="Hatakeyama M."/>
            <person name="Aluri S."/>
            <person name="Balachadran M.T."/>
            <person name="Sivarajan S.R."/>
            <person name="Poveda L."/>
            <person name="Shimizu-Inatsugi R."/>
            <person name="Schlapbach R."/>
            <person name="Sreeman S.M."/>
            <person name="Shimizu K.K."/>
        </authorList>
    </citation>
    <scope>NUCLEOTIDE SEQUENCE</scope>
</reference>
<evidence type="ECO:0000259" key="17">
    <source>
        <dbReference type="Pfam" id="PF16900"/>
    </source>
</evidence>
<proteinExistence type="inferred from homology"/>
<comment type="subcellular location">
    <subcellularLocation>
        <location evidence="1 12">Nucleus</location>
    </subcellularLocation>
</comment>
<keyword evidence="7 12" id="KW-0862">Zinc</keyword>
<dbReference type="FunFam" id="2.40.50.140:FF:000041">
    <property type="entry name" value="Replication protein A subunit"/>
    <property type="match status" value="1"/>
</dbReference>
<dbReference type="Pfam" id="PF08646">
    <property type="entry name" value="Rep_fac-A_C"/>
    <property type="match status" value="1"/>
</dbReference>
<dbReference type="InterPro" id="IPR031657">
    <property type="entry name" value="REPA_OB_2"/>
</dbReference>
<dbReference type="InterPro" id="IPR012340">
    <property type="entry name" value="NA-bd_OB-fold"/>
</dbReference>
<name>A0AAV5C872_ELECO</name>
<dbReference type="EMBL" id="BQKI01000005">
    <property type="protein sequence ID" value="GJM94345.1"/>
    <property type="molecule type" value="Genomic_DNA"/>
</dbReference>
<feature type="domain" description="OB" evidence="14">
    <location>
        <begin position="475"/>
        <end position="556"/>
    </location>
</feature>
<keyword evidence="4 12" id="KW-0479">Metal-binding</keyword>
<dbReference type="GO" id="GO:0000724">
    <property type="term" value="P:double-strand break repair via homologous recombination"/>
    <property type="evidence" value="ECO:0007669"/>
    <property type="project" value="TreeGrafter"/>
</dbReference>
<dbReference type="CDD" id="cd04477">
    <property type="entry name" value="RPA1N"/>
    <property type="match status" value="1"/>
</dbReference>
<evidence type="ECO:0000256" key="3">
    <source>
        <dbReference type="ARBA" id="ARBA00022705"/>
    </source>
</evidence>
<evidence type="ECO:0000256" key="4">
    <source>
        <dbReference type="ARBA" id="ARBA00022723"/>
    </source>
</evidence>
<evidence type="ECO:0000259" key="15">
    <source>
        <dbReference type="Pfam" id="PF04057"/>
    </source>
</evidence>
<dbReference type="InterPro" id="IPR013955">
    <property type="entry name" value="Rep_factor-A_C"/>
</dbReference>
<keyword evidence="9" id="KW-0233">DNA recombination</keyword>
<dbReference type="GO" id="GO:0008270">
    <property type="term" value="F:zinc ion binding"/>
    <property type="evidence" value="ECO:0007669"/>
    <property type="project" value="UniProtKB-KW"/>
</dbReference>
<evidence type="ECO:0000256" key="7">
    <source>
        <dbReference type="ARBA" id="ARBA00022833"/>
    </source>
</evidence>
<comment type="function">
    <text evidence="12">Component of the replication protein A complex (RPA) required for DNA recombination, repair and replication. The activity of RPA is mediated by single-stranded DNA binding and protein interactions. Probably involved in repair of double-strand DNA breaks (DSBs) induced by genotoxic stresses.</text>
</comment>
<dbReference type="PANTHER" id="PTHR23273">
    <property type="entry name" value="REPLICATION FACTOR A 1, RFA1"/>
    <property type="match status" value="1"/>
</dbReference>
<keyword evidence="5" id="KW-0227">DNA damage</keyword>
<evidence type="ECO:0000259" key="14">
    <source>
        <dbReference type="Pfam" id="PF01336"/>
    </source>
</evidence>
<evidence type="ECO:0000259" key="16">
    <source>
        <dbReference type="Pfam" id="PF08646"/>
    </source>
</evidence>
<keyword evidence="10" id="KW-0234">DNA repair</keyword>
<evidence type="ECO:0000256" key="8">
    <source>
        <dbReference type="ARBA" id="ARBA00023125"/>
    </source>
</evidence>
<evidence type="ECO:0000313" key="19">
    <source>
        <dbReference type="Proteomes" id="UP001054889"/>
    </source>
</evidence>
<comment type="caution">
    <text evidence="18">The sequence shown here is derived from an EMBL/GenBank/DDBJ whole genome shotgun (WGS) entry which is preliminary data.</text>
</comment>
<dbReference type="PANTHER" id="PTHR23273:SF163">
    <property type="entry name" value="REPLICATION PROTEIN A 70 KDA DNA-BINDING SUBUNIT C"/>
    <property type="match status" value="1"/>
</dbReference>
<evidence type="ECO:0000313" key="18">
    <source>
        <dbReference type="EMBL" id="GJM94345.1"/>
    </source>
</evidence>
<dbReference type="GO" id="GO:0051321">
    <property type="term" value="P:meiotic cell cycle"/>
    <property type="evidence" value="ECO:0007669"/>
    <property type="project" value="TreeGrafter"/>
</dbReference>
<evidence type="ECO:0000256" key="6">
    <source>
        <dbReference type="ARBA" id="ARBA00022771"/>
    </source>
</evidence>
<dbReference type="InterPro" id="IPR004591">
    <property type="entry name" value="Rfa1"/>
</dbReference>
<dbReference type="SUPFAM" id="SSF50249">
    <property type="entry name" value="Nucleic acid-binding proteins"/>
    <property type="match status" value="4"/>
</dbReference>
<dbReference type="FunFam" id="2.40.50.140:FF:000064">
    <property type="entry name" value="Replication protein A subunit"/>
    <property type="match status" value="1"/>
</dbReference>
<dbReference type="NCBIfam" id="TIGR00617">
    <property type="entry name" value="rpa1"/>
    <property type="match status" value="1"/>
</dbReference>
<dbReference type="Pfam" id="PF16900">
    <property type="entry name" value="REPA_OB_2"/>
    <property type="match status" value="1"/>
</dbReference>
<keyword evidence="3 12" id="KW-0235">DNA replication</keyword>
<gene>
    <name evidence="18" type="primary">ga10984</name>
    <name evidence="18" type="ORF">PR202_ga10984</name>
</gene>
<evidence type="ECO:0000256" key="12">
    <source>
        <dbReference type="RuleBase" id="RU364130"/>
    </source>
</evidence>
<feature type="domain" description="Replication factor-A protein 1 N-terminal" evidence="15">
    <location>
        <begin position="6"/>
        <end position="97"/>
    </location>
</feature>